<sequence>MAEKDENRPSPDYSGSHRHDIDAISVQSSLSDAPTARDTTSEKLGESMNNGISAQVDEGILGDPENMTRVSSGPAYSTFSNNTKRWILALVTAASFVSPMTANIYFPALNPIADDLNISISLINLTLTSYMIFQGLSPTIFGDFGDMAGRRPAYIVAFSIYIGANIGLALQRNFVALLILRCVQSAGSSGTLALGYAVVADISSTGERGKYMGIVGAGINIGPALGPLLGGILSQYLGWPAIFWFCAIFSAAWMIPFILSAPETCRNVVGNGSIAPQKWNRTLLDIYSHRGDVPDQNVPKRKLKFPNPLKTLYIVFDKEMAIILCINAIIYVAFILTAATLSTLFKEIYGYNDLQVGLCYLPYGFGCAFAVVAQGRVLDWNYRRIAKAIGFTIDRKRGNDLAKFPIETARIQAIYPILLAGIVTLIGYGWALQVETSVAVPLVLVFLIGMFVPTSFSVLNTLIVDLNPNAPATATAANNLVRCMFGAASTAAIDHMIEGMGRGWCFTFLALLNLAMIPLLRLVDKRGMGWRAAKAKREALRAT</sequence>
<dbReference type="GO" id="GO:0140115">
    <property type="term" value="P:export across plasma membrane"/>
    <property type="evidence" value="ECO:0007669"/>
    <property type="project" value="UniProtKB-ARBA"/>
</dbReference>
<dbReference type="SUPFAM" id="SSF103473">
    <property type="entry name" value="MFS general substrate transporter"/>
    <property type="match status" value="1"/>
</dbReference>
<evidence type="ECO:0000256" key="7">
    <source>
        <dbReference type="SAM" id="MobiDB-lite"/>
    </source>
</evidence>
<dbReference type="PANTHER" id="PTHR23502">
    <property type="entry name" value="MAJOR FACILITATOR SUPERFAMILY"/>
    <property type="match status" value="1"/>
</dbReference>
<evidence type="ECO:0000259" key="9">
    <source>
        <dbReference type="PROSITE" id="PS50850"/>
    </source>
</evidence>
<dbReference type="GO" id="GO:0015137">
    <property type="term" value="F:citrate transmembrane transporter activity"/>
    <property type="evidence" value="ECO:0007669"/>
    <property type="project" value="UniProtKB-ARBA"/>
</dbReference>
<feature type="transmembrane region" description="Helical" evidence="8">
    <location>
        <begin position="413"/>
        <end position="432"/>
    </location>
</feature>
<comment type="subcellular location">
    <subcellularLocation>
        <location evidence="1">Membrane</location>
        <topology evidence="1">Multi-pass membrane protein</topology>
    </subcellularLocation>
</comment>
<evidence type="ECO:0000313" key="12">
    <source>
        <dbReference type="Proteomes" id="UP000070720"/>
    </source>
</evidence>
<evidence type="ECO:0000256" key="4">
    <source>
        <dbReference type="ARBA" id="ARBA00022989"/>
    </source>
</evidence>
<organism evidence="11">
    <name type="scientific">Gibberella zeae (strain ATCC MYA-4620 / CBS 123657 / FGSC 9075 / NRRL 31084 / PH-1)</name>
    <name type="common">Wheat head blight fungus</name>
    <name type="synonym">Fusarium graminearum</name>
    <dbReference type="NCBI Taxonomy" id="229533"/>
    <lineage>
        <taxon>Eukaryota</taxon>
        <taxon>Fungi</taxon>
        <taxon>Dikarya</taxon>
        <taxon>Ascomycota</taxon>
        <taxon>Pezizomycotina</taxon>
        <taxon>Sordariomycetes</taxon>
        <taxon>Hypocreomycetidae</taxon>
        <taxon>Hypocreales</taxon>
        <taxon>Nectriaceae</taxon>
        <taxon>Fusarium</taxon>
    </lineage>
</organism>
<dbReference type="Pfam" id="PF07690">
    <property type="entry name" value="MFS_1"/>
    <property type="match status" value="1"/>
</dbReference>
<dbReference type="PANTHER" id="PTHR23502:SF51">
    <property type="entry name" value="QUINIDINE RESISTANCE PROTEIN 1-RELATED"/>
    <property type="match status" value="1"/>
</dbReference>
<feature type="compositionally biased region" description="Basic and acidic residues" evidence="7">
    <location>
        <begin position="1"/>
        <end position="22"/>
    </location>
</feature>
<dbReference type="InterPro" id="IPR020846">
    <property type="entry name" value="MFS_dom"/>
</dbReference>
<evidence type="ECO:0000256" key="6">
    <source>
        <dbReference type="ARBA" id="ARBA00023180"/>
    </source>
</evidence>
<feature type="transmembrane region" description="Helical" evidence="8">
    <location>
        <begin position="480"/>
        <end position="497"/>
    </location>
</feature>
<dbReference type="eggNOG" id="KOG0255">
    <property type="taxonomic scope" value="Eukaryota"/>
</dbReference>
<dbReference type="Proteomes" id="UP000070720">
    <property type="component" value="Chromosome 4"/>
</dbReference>
<dbReference type="FunFam" id="1.20.1720.10:FF:000009">
    <property type="entry name" value="MFS multidrug transporter"/>
    <property type="match status" value="1"/>
</dbReference>
<keyword evidence="6" id="KW-0325">Glycoprotein</keyword>
<dbReference type="EMBL" id="HG970335">
    <property type="protein sequence ID" value="CEF84542.1"/>
    <property type="molecule type" value="Genomic_DNA"/>
</dbReference>
<keyword evidence="12" id="KW-1185">Reference proteome</keyword>
<feature type="transmembrane region" description="Helical" evidence="8">
    <location>
        <begin position="86"/>
        <end position="106"/>
    </location>
</feature>
<dbReference type="PRINTS" id="PR01035">
    <property type="entry name" value="TCRTETA"/>
</dbReference>
<feature type="transmembrane region" description="Helical" evidence="8">
    <location>
        <begin position="118"/>
        <end position="141"/>
    </location>
</feature>
<evidence type="ECO:0000256" key="5">
    <source>
        <dbReference type="ARBA" id="ARBA00023136"/>
    </source>
</evidence>
<name>A0A0E0SDM9_GIBZE</name>
<feature type="transmembrane region" description="Helical" evidence="8">
    <location>
        <begin position="360"/>
        <end position="378"/>
    </location>
</feature>
<reference evidence="11 12" key="1">
    <citation type="journal article" date="2007" name="Science">
        <title>The Fusarium graminearum genome reveals a link between localized polymorphism and pathogen specialization.</title>
        <authorList>
            <person name="Cuomo C.A."/>
            <person name="Gueldener U."/>
            <person name="Xu J.-R."/>
            <person name="Trail F."/>
            <person name="Turgeon B.G."/>
            <person name="Di Pietro A."/>
            <person name="Walton J.D."/>
            <person name="Ma L.-J."/>
            <person name="Baker S.E."/>
            <person name="Rep M."/>
            <person name="Adam G."/>
            <person name="Antoniw J."/>
            <person name="Baldwin T."/>
            <person name="Calvo S.E."/>
            <person name="Chang Y.-L."/>
            <person name="DeCaprio D."/>
            <person name="Gale L.R."/>
            <person name="Gnerre S."/>
            <person name="Goswami R.S."/>
            <person name="Hammond-Kosack K."/>
            <person name="Harris L.J."/>
            <person name="Hilburn K."/>
            <person name="Kennell J.C."/>
            <person name="Kroken S."/>
            <person name="Magnuson J.K."/>
            <person name="Mannhaupt G."/>
            <person name="Mauceli E.W."/>
            <person name="Mewes H.-W."/>
            <person name="Mitterbauer R."/>
            <person name="Muehlbauer G."/>
            <person name="Muensterkoetter M."/>
            <person name="Nelson D."/>
            <person name="O'Donnell K."/>
            <person name="Ouellet T."/>
            <person name="Qi W."/>
            <person name="Quesneville H."/>
            <person name="Roncero M.I.G."/>
            <person name="Seong K.-Y."/>
            <person name="Tetko I.V."/>
            <person name="Urban M."/>
            <person name="Waalwijk C."/>
            <person name="Ward T.J."/>
            <person name="Yao J."/>
            <person name="Birren B.W."/>
            <person name="Kistler H.C."/>
        </authorList>
    </citation>
    <scope>NUCLEOTIDE SEQUENCE [LARGE SCALE GENOMIC DNA]</scope>
    <source>
        <strain evidence="12">ATCC MYA-4620 / CBS 123657 / FGSC 9075 / NRRL 31084 / PH-1</strain>
        <strain evidence="11">PH-1 / ATCC MYA-4620 / FGSC 9075 / NRRL 31084</strain>
    </source>
</reference>
<keyword evidence="3 8" id="KW-0812">Transmembrane</keyword>
<feature type="transmembrane region" description="Helical" evidence="8">
    <location>
        <begin position="239"/>
        <end position="259"/>
    </location>
</feature>
<feature type="domain" description="Major facilitator superfamily (MFS) profile" evidence="9">
    <location>
        <begin position="87"/>
        <end position="528"/>
    </location>
</feature>
<dbReference type="InterPro" id="IPR011701">
    <property type="entry name" value="MFS"/>
</dbReference>
<evidence type="ECO:0000313" key="10">
    <source>
        <dbReference type="EMBL" id="CEF84542.1"/>
    </source>
</evidence>
<reference key="3">
    <citation type="submission" date="2014-02" db="EMBL/GenBank/DDBJ databases">
        <title>A revised Fusarium graminearum genomic reference sequence using whole shotgun re-sequencing.</title>
        <authorList>
            <person name="King R."/>
            <person name="Urban M."/>
            <person name="Hassani-Pak K."/>
            <person name="Hammond-Kosack K."/>
        </authorList>
    </citation>
    <scope>NUCLEOTIDE SEQUENCE</scope>
    <source>
        <strain>PH-1</strain>
    </source>
</reference>
<feature type="transmembrane region" description="Helical" evidence="8">
    <location>
        <begin position="176"/>
        <end position="199"/>
    </location>
</feature>
<keyword evidence="5 8" id="KW-0472">Membrane</keyword>
<dbReference type="VEuPathDB" id="FungiDB:FGRAMPH1_01G26401"/>
<evidence type="ECO:0000256" key="2">
    <source>
        <dbReference type="ARBA" id="ARBA00022448"/>
    </source>
</evidence>
<dbReference type="Gene3D" id="1.20.1250.20">
    <property type="entry name" value="MFS general substrate transporter like domains"/>
    <property type="match status" value="1"/>
</dbReference>
<feature type="transmembrane region" description="Helical" evidence="8">
    <location>
        <begin position="320"/>
        <end position="340"/>
    </location>
</feature>
<accession>A0A0E0SDM9</accession>
<dbReference type="FunFam" id="1.20.1250.20:FF:000172">
    <property type="entry name" value="MFS multidrug resistance transporter"/>
    <property type="match status" value="1"/>
</dbReference>
<dbReference type="GO" id="GO:0005886">
    <property type="term" value="C:plasma membrane"/>
    <property type="evidence" value="ECO:0007669"/>
    <property type="project" value="UniProtKB-ARBA"/>
</dbReference>
<protein>
    <submittedName>
        <fullName evidence="10">Chromosome 4, complete genome</fullName>
    </submittedName>
</protein>
<proteinExistence type="predicted"/>
<dbReference type="InParanoid" id="A0A0E0SDM9"/>
<evidence type="ECO:0000256" key="3">
    <source>
        <dbReference type="ARBA" id="ARBA00022692"/>
    </source>
</evidence>
<dbReference type="InterPro" id="IPR001958">
    <property type="entry name" value="Tet-R_TetA/multi-R_MdtG-like"/>
</dbReference>
<feature type="transmembrane region" description="Helical" evidence="8">
    <location>
        <begin position="503"/>
        <end position="523"/>
    </location>
</feature>
<dbReference type="InterPro" id="IPR036259">
    <property type="entry name" value="MFS_trans_sf"/>
</dbReference>
<feature type="transmembrane region" description="Helical" evidence="8">
    <location>
        <begin position="153"/>
        <end position="170"/>
    </location>
</feature>
<feature type="transmembrane region" description="Helical" evidence="8">
    <location>
        <begin position="211"/>
        <end position="233"/>
    </location>
</feature>
<keyword evidence="4 8" id="KW-1133">Transmembrane helix</keyword>
<feature type="region of interest" description="Disordered" evidence="7">
    <location>
        <begin position="1"/>
        <end position="46"/>
    </location>
</feature>
<dbReference type="PROSITE" id="PS50850">
    <property type="entry name" value="MFS"/>
    <property type="match status" value="1"/>
</dbReference>
<dbReference type="FunCoup" id="A0A0E0SDM9">
    <property type="interactions" value="75"/>
</dbReference>
<dbReference type="EnsemblFungi" id="CEF84542">
    <property type="protein sequence ID" value="CEF84542"/>
    <property type="gene ID" value="FGRRES_17261"/>
</dbReference>
<evidence type="ECO:0000256" key="1">
    <source>
        <dbReference type="ARBA" id="ARBA00004141"/>
    </source>
</evidence>
<dbReference type="AlphaFoldDB" id="A0A0E0SDM9"/>
<reference evidence="10 12" key="4">
    <citation type="journal article" date="2015" name="BMC Genomics">
        <title>The completed genome sequence of the pathogenic ascomycete fungus Fusarium graminearum.</title>
        <authorList>
            <person name="King R."/>
            <person name="Urban M."/>
            <person name="Hammond-Kosack M.C."/>
            <person name="Hassani-Pak K."/>
            <person name="Hammond-Kosack K.E."/>
        </authorList>
    </citation>
    <scope>NUCLEOTIDE SEQUENCE [LARGE SCALE GENOMIC DNA]</scope>
    <source>
        <strain evidence="12">ATCC MYA-4620 / CBS 123657 / FGSC 9075 / NRRL 31084 / PH-1</strain>
        <strain evidence="10">PH-1</strain>
    </source>
</reference>
<evidence type="ECO:0000256" key="8">
    <source>
        <dbReference type="SAM" id="Phobius"/>
    </source>
</evidence>
<feature type="transmembrane region" description="Helical" evidence="8">
    <location>
        <begin position="438"/>
        <end position="459"/>
    </location>
</feature>
<reference evidence="11 12" key="2">
    <citation type="journal article" date="2010" name="Nature">
        <title>Comparative genomics reveals mobile pathogenicity chromosomes in Fusarium.</title>
        <authorList>
            <person name="Ma L.J."/>
            <person name="van der Does H.C."/>
            <person name="Borkovich K.A."/>
            <person name="Coleman J.J."/>
            <person name="Daboussi M.J."/>
            <person name="Di Pietro A."/>
            <person name="Dufresne M."/>
            <person name="Freitag M."/>
            <person name="Grabherr M."/>
            <person name="Henrissat B."/>
            <person name="Houterman P.M."/>
            <person name="Kang S."/>
            <person name="Shim W.B."/>
            <person name="Woloshuk C."/>
            <person name="Xie X."/>
            <person name="Xu J.R."/>
            <person name="Antoniw J."/>
            <person name="Baker S.E."/>
            <person name="Bluhm B.H."/>
            <person name="Breakspear A."/>
            <person name="Brown D.W."/>
            <person name="Butchko R.A."/>
            <person name="Chapman S."/>
            <person name="Coulson R."/>
            <person name="Coutinho P.M."/>
            <person name="Danchin E.G."/>
            <person name="Diener A."/>
            <person name="Gale L.R."/>
            <person name="Gardiner D.M."/>
            <person name="Goff S."/>
            <person name="Hammond-Kosack K.E."/>
            <person name="Hilburn K."/>
            <person name="Hua-Van A."/>
            <person name="Jonkers W."/>
            <person name="Kazan K."/>
            <person name="Kodira C.D."/>
            <person name="Koehrsen M."/>
            <person name="Kumar L."/>
            <person name="Lee Y.H."/>
            <person name="Li L."/>
            <person name="Manners J.M."/>
            <person name="Miranda-Saavedra D."/>
            <person name="Mukherjee M."/>
            <person name="Park G."/>
            <person name="Park J."/>
            <person name="Park S.Y."/>
            <person name="Proctor R.H."/>
            <person name="Regev A."/>
            <person name="Ruiz-Roldan M.C."/>
            <person name="Sain D."/>
            <person name="Sakthikumar S."/>
            <person name="Sykes S."/>
            <person name="Schwartz D.C."/>
            <person name="Turgeon B.G."/>
            <person name="Wapinski I."/>
            <person name="Yoder O."/>
            <person name="Young S."/>
            <person name="Zeng Q."/>
            <person name="Zhou S."/>
            <person name="Galagan J."/>
            <person name="Cuomo C.A."/>
            <person name="Kistler H.C."/>
            <person name="Rep M."/>
        </authorList>
    </citation>
    <scope>GENOME REANNOTATION</scope>
    <source>
        <strain evidence="12">ATCC MYA-4620 / CBS 123657 / FGSC 9075 / NRRL 31084 / PH-1</strain>
        <strain evidence="11">PH-1 / ATCC MYA-4620 / FGSC 9075 / NRRL 31084</strain>
    </source>
</reference>
<reference evidence="11" key="5">
    <citation type="submission" date="2017-01" db="UniProtKB">
        <authorList>
            <consortium name="EnsemblFungi"/>
        </authorList>
    </citation>
    <scope>IDENTIFICATION</scope>
    <source>
        <strain evidence="11">PH-1 / ATCC MYA-4620 / FGSC 9075 / NRRL 31084</strain>
    </source>
</reference>
<keyword evidence="2" id="KW-0813">Transport</keyword>
<evidence type="ECO:0000313" key="11">
    <source>
        <dbReference type="EnsemblFungi" id="CEF84542"/>
    </source>
</evidence>
<gene>
    <name evidence="11" type="primary">FG09737.1</name>
    <name evidence="10" type="ORF">FGRAMPH1_01T26401</name>
</gene>